<keyword evidence="1" id="KW-1133">Transmembrane helix</keyword>
<protein>
    <submittedName>
        <fullName evidence="2">Uncharacterized protein</fullName>
    </submittedName>
</protein>
<feature type="transmembrane region" description="Helical" evidence="1">
    <location>
        <begin position="31"/>
        <end position="49"/>
    </location>
</feature>
<organism evidence="2 3">
    <name type="scientific">Flavobacterium silvaticum</name>
    <dbReference type="NCBI Taxonomy" id="1852020"/>
    <lineage>
        <taxon>Bacteria</taxon>
        <taxon>Pseudomonadati</taxon>
        <taxon>Bacteroidota</taxon>
        <taxon>Flavobacteriia</taxon>
        <taxon>Flavobacteriales</taxon>
        <taxon>Flavobacteriaceae</taxon>
        <taxon>Flavobacterium</taxon>
    </lineage>
</organism>
<keyword evidence="1" id="KW-0812">Transmembrane</keyword>
<evidence type="ECO:0000256" key="1">
    <source>
        <dbReference type="SAM" id="Phobius"/>
    </source>
</evidence>
<dbReference type="AlphaFoldDB" id="A0A972FQW4"/>
<feature type="transmembrane region" description="Helical" evidence="1">
    <location>
        <begin position="7"/>
        <end position="25"/>
    </location>
</feature>
<reference evidence="2" key="1">
    <citation type="submission" date="2020-02" db="EMBL/GenBank/DDBJ databases">
        <title>Flavobacterium sp. genome.</title>
        <authorList>
            <person name="Jung H.S."/>
            <person name="Baek J.H."/>
            <person name="Jeon C.O."/>
        </authorList>
    </citation>
    <scope>NUCLEOTIDE SEQUENCE</scope>
    <source>
        <strain evidence="2">SE-s28</strain>
    </source>
</reference>
<accession>A0A972FQW4</accession>
<gene>
    <name evidence="2" type="ORF">G6047_02185</name>
</gene>
<sequence length="77" mass="8880">MKPQHKALLYNFIGFAVFYLPAYFLIQRFSWFSQIWTAVAAAVASSILSPKFQSVRTAQGQKLFMSWLFLSGVREIK</sequence>
<keyword evidence="1" id="KW-0472">Membrane</keyword>
<comment type="caution">
    <text evidence="2">The sequence shown here is derived from an EMBL/GenBank/DDBJ whole genome shotgun (WGS) entry which is preliminary data.</text>
</comment>
<keyword evidence="3" id="KW-1185">Reference proteome</keyword>
<dbReference type="Proteomes" id="UP000712080">
    <property type="component" value="Unassembled WGS sequence"/>
</dbReference>
<name>A0A972FQW4_9FLAO</name>
<evidence type="ECO:0000313" key="2">
    <source>
        <dbReference type="EMBL" id="NMH26828.1"/>
    </source>
</evidence>
<dbReference type="EMBL" id="JAAMPU010000096">
    <property type="protein sequence ID" value="NMH26828.1"/>
    <property type="molecule type" value="Genomic_DNA"/>
</dbReference>
<evidence type="ECO:0000313" key="3">
    <source>
        <dbReference type="Proteomes" id="UP000712080"/>
    </source>
</evidence>
<dbReference type="RefSeq" id="WP_169525829.1">
    <property type="nucleotide sequence ID" value="NZ_JAAMPU010000096.1"/>
</dbReference>
<proteinExistence type="predicted"/>